<dbReference type="EMBL" id="LJDB01000047">
    <property type="protein sequence ID" value="ONI40614.1"/>
    <property type="molecule type" value="Genomic_DNA"/>
</dbReference>
<accession>A0ACC8XCS3</accession>
<name>A0ACC8XCS3_9FIRM</name>
<sequence>MKTLRSLFSVALLLILVGSCCASLQHSSMLKVNISEIEFETERGTLSGYLYMPKEMDIDSKRPVIVLTHGYLNTKEMQDAPAIEMSKRGYIVLALDMYDHGDSRWEADIETGKEFSTFWLYSQLDAANYMASQDYTLKDEFGNAYIAVSGHSMGGFSTILAMYMDEMASLTRGTRNIFAGLPVAADFSYASFVASQEDIQAAFGDRTVGIIAAKYDEFFFNPDVPIAEGSVTRKDFTETTSGKLFLGTEEATAGKFYSVQSGDVIVDNNVVRKSQSGQRIIYTPNEIHPWNHFSASTTALMIEFYQTVFAGVIPEDMVNANLDPNSQSWILKELSNFIAMIGFFLLIVSFAGELLKLPFFKNAITDEAKPVSPPSTNSQKILDKLILVISLIYPVILFPVLMDRQEIGINILTIGSGIMLIISIWLLIKFYKNQSFYQAKAMMYTAIISIAGILLFQLSDKILITGPTFNQPTTNQIVFWALGSTVISAIILAMVYSMFKVKLGDTAQSYGLTWNISAIISSFATSLVSVVGAYIILFIIQAIFKVDFRIWTWAVRTFKIEHLITALRYMPFLFIFYFINVIVINANTRKVRGEIIIALLLNVGGLCIWVALQYGFLFLTGVAFYPAQALNGILLFATIPCLIVAAIYAKVLFEKTNNAWLAGFLNTMLFTMIISANTVTFWNLV</sequence>
<comment type="caution">
    <text evidence="1">The sequence shown here is derived from an EMBL/GenBank/DDBJ whole genome shotgun (WGS) entry which is preliminary data.</text>
</comment>
<organism evidence="1 2">
    <name type="scientific">Candidatus Epulonipiscium fishelsonii</name>
    <dbReference type="NCBI Taxonomy" id="77094"/>
    <lineage>
        <taxon>Bacteria</taxon>
        <taxon>Bacillati</taxon>
        <taxon>Bacillota</taxon>
        <taxon>Clostridia</taxon>
        <taxon>Lachnospirales</taxon>
        <taxon>Lachnospiraceae</taxon>
        <taxon>Candidatus Epulonipiscium</taxon>
    </lineage>
</organism>
<reference evidence="1" key="1">
    <citation type="submission" date="2016-08" db="EMBL/GenBank/DDBJ databases">
        <authorList>
            <person name="Ngugi D.K."/>
            <person name="Miyake S."/>
            <person name="Stingl U."/>
        </authorList>
    </citation>
    <scope>NUCLEOTIDE SEQUENCE</scope>
    <source>
        <strain evidence="1">SCG-B11WGA-EpuloA1</strain>
    </source>
</reference>
<gene>
    <name evidence="1" type="ORF">AN396_05390</name>
</gene>
<evidence type="ECO:0000313" key="2">
    <source>
        <dbReference type="Proteomes" id="UP000188605"/>
    </source>
</evidence>
<evidence type="ECO:0000313" key="1">
    <source>
        <dbReference type="EMBL" id="ONI40614.1"/>
    </source>
</evidence>
<protein>
    <submittedName>
        <fullName evidence="1">Uncharacterized protein</fullName>
    </submittedName>
</protein>
<keyword evidence="2" id="KW-1185">Reference proteome</keyword>
<dbReference type="Proteomes" id="UP000188605">
    <property type="component" value="Unassembled WGS sequence"/>
</dbReference>
<proteinExistence type="predicted"/>